<reference evidence="1" key="2">
    <citation type="submission" date="2016-10" db="EMBL/GenBank/DDBJ databases">
        <authorList>
            <person name="de Groot N.N."/>
        </authorList>
    </citation>
    <scope>NUCLEOTIDE SEQUENCE [LARGE SCALE GENOMIC DNA]</scope>
    <source>
        <strain evidence="1">CCBAU85039</strain>
    </source>
</reference>
<dbReference type="Gene3D" id="3.30.1330.40">
    <property type="entry name" value="RutC-like"/>
    <property type="match status" value="1"/>
</dbReference>
<dbReference type="OrthoDB" id="9803101at2"/>
<keyword evidence="1" id="KW-0378">Hydrolase</keyword>
<dbReference type="InterPro" id="IPR035959">
    <property type="entry name" value="RutC-like_sf"/>
</dbReference>
<keyword evidence="4" id="KW-1185">Reference proteome</keyword>
<accession>A0A1H8MXM0</accession>
<dbReference type="STRING" id="501024.RTCCBAU85039_4439"/>
<dbReference type="InterPro" id="IPR006175">
    <property type="entry name" value="YjgF/YER057c/UK114"/>
</dbReference>
<evidence type="ECO:0000313" key="1">
    <source>
        <dbReference type="EMBL" id="SEI09494.1"/>
    </source>
</evidence>
<reference evidence="3" key="1">
    <citation type="submission" date="2016-10" db="EMBL/GenBank/DDBJ databases">
        <authorList>
            <person name="Wibberg D."/>
        </authorList>
    </citation>
    <scope>NUCLEOTIDE SEQUENCE [LARGE SCALE GENOMIC DNA]</scope>
</reference>
<dbReference type="EMBL" id="FNXB01000028">
    <property type="protein sequence ID" value="SEI09494.1"/>
    <property type="molecule type" value="Genomic_DNA"/>
</dbReference>
<dbReference type="SUPFAM" id="SSF55298">
    <property type="entry name" value="YjgF-like"/>
    <property type="match status" value="1"/>
</dbReference>
<protein>
    <submittedName>
        <fullName evidence="2">Enamine deaminase RidA, house cleaning of reactive enamine intermediates, YjgF/YER057c/UK114 family</fullName>
    </submittedName>
    <submittedName>
        <fullName evidence="1">Enamine/imine deaminase</fullName>
        <ecNumber evidence="1">3.5.4.-</ecNumber>
    </submittedName>
</protein>
<dbReference type="PANTHER" id="PTHR47328:SF1">
    <property type="entry name" value="RUTC FAMILY PROTEIN YOAB"/>
    <property type="match status" value="1"/>
</dbReference>
<dbReference type="EMBL" id="FOCV01000013">
    <property type="protein sequence ID" value="SEO22141.1"/>
    <property type="molecule type" value="Genomic_DNA"/>
</dbReference>
<organism evidence="1 3">
    <name type="scientific">Rhizobium tibeticum</name>
    <dbReference type="NCBI Taxonomy" id="501024"/>
    <lineage>
        <taxon>Bacteria</taxon>
        <taxon>Pseudomonadati</taxon>
        <taxon>Pseudomonadota</taxon>
        <taxon>Alphaproteobacteria</taxon>
        <taxon>Hyphomicrobiales</taxon>
        <taxon>Rhizobiaceae</taxon>
        <taxon>Rhizobium/Agrobacterium group</taxon>
        <taxon>Rhizobium</taxon>
    </lineage>
</organism>
<evidence type="ECO:0000313" key="2">
    <source>
        <dbReference type="EMBL" id="SEO22141.1"/>
    </source>
</evidence>
<dbReference type="Proteomes" id="UP000183063">
    <property type="component" value="Unassembled WGS sequence"/>
</dbReference>
<dbReference type="PANTHER" id="PTHR47328">
    <property type="match status" value="1"/>
</dbReference>
<dbReference type="InterPro" id="IPR035709">
    <property type="entry name" value="YoaB-like"/>
</dbReference>
<evidence type="ECO:0000313" key="3">
    <source>
        <dbReference type="Proteomes" id="UP000183063"/>
    </source>
</evidence>
<dbReference type="EC" id="3.5.4.-" evidence="1"/>
<dbReference type="Proteomes" id="UP000198939">
    <property type="component" value="Unassembled WGS sequence"/>
</dbReference>
<sequence>MAIEHLPVDEASPLQTVHIIGQIASTTIGAGVGAQTIEILDRIDALLSDAGTDRSELVQANIWLRDLKAFGEMNTVWERWVTPGATPRRTTFEDCDLPRLCDIRVDVIAWRKTQGFEPT</sequence>
<dbReference type="AlphaFoldDB" id="A0A1H8MXM0"/>
<reference evidence="2 4" key="3">
    <citation type="submission" date="2016-10" db="EMBL/GenBank/DDBJ databases">
        <authorList>
            <person name="Varghese N."/>
            <person name="Submissions S."/>
        </authorList>
    </citation>
    <scope>NUCLEOTIDE SEQUENCE [LARGE SCALE GENOMIC DNA]</scope>
    <source>
        <strain evidence="2 4">CGMCC 1.7071</strain>
    </source>
</reference>
<dbReference type="GO" id="GO:0016787">
    <property type="term" value="F:hydrolase activity"/>
    <property type="evidence" value="ECO:0007669"/>
    <property type="project" value="UniProtKB-KW"/>
</dbReference>
<name>A0A1H8MXM0_9HYPH</name>
<proteinExistence type="predicted"/>
<gene>
    <name evidence="1" type="primary">yabJ_2</name>
    <name evidence="1" type="ORF">RTCCBAU85039_4439</name>
    <name evidence="2" type="ORF">SAMN05216228_1013121</name>
</gene>
<dbReference type="Pfam" id="PF01042">
    <property type="entry name" value="Ribonuc_L-PSP"/>
    <property type="match status" value="1"/>
</dbReference>
<evidence type="ECO:0000313" key="4">
    <source>
        <dbReference type="Proteomes" id="UP000198939"/>
    </source>
</evidence>
<dbReference type="RefSeq" id="WP_072378581.1">
    <property type="nucleotide sequence ID" value="NZ_FNXB01000028.1"/>
</dbReference>